<dbReference type="AlphaFoldDB" id="A0ABD2NEX0"/>
<dbReference type="Gene3D" id="6.20.210.20">
    <property type="entry name" value="THAP domain"/>
    <property type="match status" value="1"/>
</dbReference>
<dbReference type="PROSITE" id="PS50950">
    <property type="entry name" value="ZF_THAP"/>
    <property type="match status" value="1"/>
</dbReference>
<organism evidence="7 8">
    <name type="scientific">Cryptolaemus montrouzieri</name>
    <dbReference type="NCBI Taxonomy" id="559131"/>
    <lineage>
        <taxon>Eukaryota</taxon>
        <taxon>Metazoa</taxon>
        <taxon>Ecdysozoa</taxon>
        <taxon>Arthropoda</taxon>
        <taxon>Hexapoda</taxon>
        <taxon>Insecta</taxon>
        <taxon>Pterygota</taxon>
        <taxon>Neoptera</taxon>
        <taxon>Endopterygota</taxon>
        <taxon>Coleoptera</taxon>
        <taxon>Polyphaga</taxon>
        <taxon>Cucujiformia</taxon>
        <taxon>Coccinelloidea</taxon>
        <taxon>Coccinellidae</taxon>
        <taxon>Scymninae</taxon>
        <taxon>Scymnini</taxon>
        <taxon>Cryptolaemus</taxon>
    </lineage>
</organism>
<keyword evidence="8" id="KW-1185">Reference proteome</keyword>
<name>A0ABD2NEX0_9CUCU</name>
<dbReference type="Pfam" id="PF05485">
    <property type="entry name" value="THAP"/>
    <property type="match status" value="1"/>
</dbReference>
<evidence type="ECO:0000256" key="2">
    <source>
        <dbReference type="ARBA" id="ARBA00022771"/>
    </source>
</evidence>
<dbReference type="GO" id="GO:0008270">
    <property type="term" value="F:zinc ion binding"/>
    <property type="evidence" value="ECO:0007669"/>
    <property type="project" value="UniProtKB-KW"/>
</dbReference>
<accession>A0ABD2NEX0</accession>
<dbReference type="InterPro" id="IPR006612">
    <property type="entry name" value="THAP_Znf"/>
</dbReference>
<evidence type="ECO:0000259" key="6">
    <source>
        <dbReference type="PROSITE" id="PS50950"/>
    </source>
</evidence>
<keyword evidence="4 5" id="KW-0238">DNA-binding</keyword>
<sequence length="206" mass="23867">MVMCFAPDCKHYSERDRCRFFVFPSDEVERKRWIALLRREDEQPSRYSLVCSCHFIDKDRNNGPTLFEHNKTKRFSDLSSASGPKAEKSNIQILEDELSMRSTSHASSHLHAKLPISPIPCWERGNEEEEDDPSYSEDTPAINFSATTEAENYFLKEENEKLSEKLEKLSISFSYAHIQGNDAHILLYTGIPTEEIFMNLFNLMDS</sequence>
<evidence type="ECO:0000256" key="1">
    <source>
        <dbReference type="ARBA" id="ARBA00022723"/>
    </source>
</evidence>
<dbReference type="SUPFAM" id="SSF57716">
    <property type="entry name" value="Glucocorticoid receptor-like (DNA-binding domain)"/>
    <property type="match status" value="1"/>
</dbReference>
<dbReference type="PANTHER" id="PTHR23080:SF133">
    <property type="entry name" value="SI:CH211-262I1.5-RELATED"/>
    <property type="match status" value="1"/>
</dbReference>
<dbReference type="PANTHER" id="PTHR23080">
    <property type="entry name" value="THAP DOMAIN PROTEIN"/>
    <property type="match status" value="1"/>
</dbReference>
<protein>
    <recommendedName>
        <fullName evidence="6">THAP-type domain-containing protein</fullName>
    </recommendedName>
</protein>
<gene>
    <name evidence="7" type="ORF">HHI36_012662</name>
</gene>
<evidence type="ECO:0000256" key="3">
    <source>
        <dbReference type="ARBA" id="ARBA00022833"/>
    </source>
</evidence>
<evidence type="ECO:0000313" key="8">
    <source>
        <dbReference type="Proteomes" id="UP001516400"/>
    </source>
</evidence>
<dbReference type="GO" id="GO:0003677">
    <property type="term" value="F:DNA binding"/>
    <property type="evidence" value="ECO:0007669"/>
    <property type="project" value="UniProtKB-UniRule"/>
</dbReference>
<reference evidence="7 8" key="1">
    <citation type="journal article" date="2021" name="BMC Biol.">
        <title>Horizontally acquired antibacterial genes associated with adaptive radiation of ladybird beetles.</title>
        <authorList>
            <person name="Li H.S."/>
            <person name="Tang X.F."/>
            <person name="Huang Y.H."/>
            <person name="Xu Z.Y."/>
            <person name="Chen M.L."/>
            <person name="Du X.Y."/>
            <person name="Qiu B.Y."/>
            <person name="Chen P.T."/>
            <person name="Zhang W."/>
            <person name="Slipinski A."/>
            <person name="Escalona H.E."/>
            <person name="Waterhouse R.M."/>
            <person name="Zwick A."/>
            <person name="Pang H."/>
        </authorList>
    </citation>
    <scope>NUCLEOTIDE SEQUENCE [LARGE SCALE GENOMIC DNA]</scope>
    <source>
        <strain evidence="7">SYSU2018</strain>
    </source>
</reference>
<keyword evidence="3" id="KW-0862">Zinc</keyword>
<evidence type="ECO:0000256" key="5">
    <source>
        <dbReference type="PROSITE-ProRule" id="PRU00309"/>
    </source>
</evidence>
<keyword evidence="1" id="KW-0479">Metal-binding</keyword>
<feature type="domain" description="THAP-type" evidence="6">
    <location>
        <begin position="1"/>
        <end position="87"/>
    </location>
</feature>
<dbReference type="EMBL" id="JABFTP020000103">
    <property type="protein sequence ID" value="KAL3277311.1"/>
    <property type="molecule type" value="Genomic_DNA"/>
</dbReference>
<dbReference type="Proteomes" id="UP001516400">
    <property type="component" value="Unassembled WGS sequence"/>
</dbReference>
<proteinExistence type="predicted"/>
<evidence type="ECO:0000256" key="4">
    <source>
        <dbReference type="ARBA" id="ARBA00023125"/>
    </source>
</evidence>
<dbReference type="SMART" id="SM00980">
    <property type="entry name" value="THAP"/>
    <property type="match status" value="1"/>
</dbReference>
<evidence type="ECO:0000313" key="7">
    <source>
        <dbReference type="EMBL" id="KAL3277311.1"/>
    </source>
</evidence>
<dbReference type="InterPro" id="IPR038441">
    <property type="entry name" value="THAP_Znf_sf"/>
</dbReference>
<keyword evidence="2 5" id="KW-0863">Zinc-finger</keyword>
<comment type="caution">
    <text evidence="7">The sequence shown here is derived from an EMBL/GenBank/DDBJ whole genome shotgun (WGS) entry which is preliminary data.</text>
</comment>